<gene>
    <name evidence="1" type="ORF">Pyn_27575</name>
</gene>
<proteinExistence type="predicted"/>
<dbReference type="EMBL" id="PJQY01003886">
    <property type="protein sequence ID" value="PQM33745.1"/>
    <property type="molecule type" value="Genomic_DNA"/>
</dbReference>
<organism evidence="1 2">
    <name type="scientific">Prunus yedoensis var. nudiflora</name>
    <dbReference type="NCBI Taxonomy" id="2094558"/>
    <lineage>
        <taxon>Eukaryota</taxon>
        <taxon>Viridiplantae</taxon>
        <taxon>Streptophyta</taxon>
        <taxon>Embryophyta</taxon>
        <taxon>Tracheophyta</taxon>
        <taxon>Spermatophyta</taxon>
        <taxon>Magnoliopsida</taxon>
        <taxon>eudicotyledons</taxon>
        <taxon>Gunneridae</taxon>
        <taxon>Pentapetalae</taxon>
        <taxon>rosids</taxon>
        <taxon>fabids</taxon>
        <taxon>Rosales</taxon>
        <taxon>Rosaceae</taxon>
        <taxon>Amygdaloideae</taxon>
        <taxon>Amygdaleae</taxon>
        <taxon>Prunus</taxon>
    </lineage>
</organism>
<dbReference type="Proteomes" id="UP000250321">
    <property type="component" value="Unassembled WGS sequence"/>
</dbReference>
<reference evidence="1 2" key="1">
    <citation type="submission" date="2018-02" db="EMBL/GenBank/DDBJ databases">
        <title>Draft genome of wild Prunus yedoensis var. nudiflora.</title>
        <authorList>
            <person name="Baek S."/>
            <person name="Kim J.-H."/>
            <person name="Choi K."/>
            <person name="Kim G.-B."/>
            <person name="Cho A."/>
            <person name="Jang H."/>
            <person name="Shin C.-H."/>
            <person name="Yu H.-J."/>
            <person name="Mun J.-H."/>
        </authorList>
    </citation>
    <scope>NUCLEOTIDE SEQUENCE [LARGE SCALE GENOMIC DNA]</scope>
    <source>
        <strain evidence="2">cv. Jeju island</strain>
        <tissue evidence="1">Leaf</tissue>
    </source>
</reference>
<evidence type="ECO:0000313" key="1">
    <source>
        <dbReference type="EMBL" id="PQM33745.1"/>
    </source>
</evidence>
<accession>A0A314U8M1</accession>
<name>A0A314U8M1_PRUYE</name>
<comment type="caution">
    <text evidence="1">The sequence shown here is derived from an EMBL/GenBank/DDBJ whole genome shotgun (WGS) entry which is preliminary data.</text>
</comment>
<dbReference type="AlphaFoldDB" id="A0A314U8M1"/>
<sequence length="74" mass="8151">MVAGRLAATKRCWSMAARMLVVAKEWRLMVGIAAGMLVANEGRKEDVLSWLLGGLQQPREGSFLPSKCLTIYRG</sequence>
<protein>
    <submittedName>
        <fullName evidence="1">Uncharacterized protein</fullName>
    </submittedName>
</protein>
<evidence type="ECO:0000313" key="2">
    <source>
        <dbReference type="Proteomes" id="UP000250321"/>
    </source>
</evidence>
<keyword evidence="2" id="KW-1185">Reference proteome</keyword>